<protein>
    <submittedName>
        <fullName evidence="1">Uncharacterized protein</fullName>
    </submittedName>
</protein>
<keyword evidence="2" id="KW-1185">Reference proteome</keyword>
<dbReference type="AlphaFoldDB" id="A0A1D1UE48"/>
<accession>A0A1D1UE48</accession>
<evidence type="ECO:0000313" key="2">
    <source>
        <dbReference type="Proteomes" id="UP000186922"/>
    </source>
</evidence>
<organism evidence="1 2">
    <name type="scientific">Ramazzottius varieornatus</name>
    <name type="common">Water bear</name>
    <name type="synonym">Tardigrade</name>
    <dbReference type="NCBI Taxonomy" id="947166"/>
    <lineage>
        <taxon>Eukaryota</taxon>
        <taxon>Metazoa</taxon>
        <taxon>Ecdysozoa</taxon>
        <taxon>Tardigrada</taxon>
        <taxon>Eutardigrada</taxon>
        <taxon>Parachela</taxon>
        <taxon>Hypsibioidea</taxon>
        <taxon>Ramazzottiidae</taxon>
        <taxon>Ramazzottius</taxon>
    </lineage>
</organism>
<gene>
    <name evidence="1" type="primary">RvY_00826-1</name>
    <name evidence="1" type="synonym">RvY_00826.1</name>
    <name evidence="1" type="ORF">RvY_00826</name>
</gene>
<name>A0A1D1UE48_RAMVA</name>
<evidence type="ECO:0000313" key="1">
    <source>
        <dbReference type="EMBL" id="GAU88059.1"/>
    </source>
</evidence>
<dbReference type="Proteomes" id="UP000186922">
    <property type="component" value="Unassembled WGS sequence"/>
</dbReference>
<comment type="caution">
    <text evidence="1">The sequence shown here is derived from an EMBL/GenBank/DDBJ whole genome shotgun (WGS) entry which is preliminary data.</text>
</comment>
<reference evidence="1 2" key="1">
    <citation type="journal article" date="2016" name="Nat. Commun.">
        <title>Extremotolerant tardigrade genome and improved radiotolerance of human cultured cells by tardigrade-unique protein.</title>
        <authorList>
            <person name="Hashimoto T."/>
            <person name="Horikawa D.D."/>
            <person name="Saito Y."/>
            <person name="Kuwahara H."/>
            <person name="Kozuka-Hata H."/>
            <person name="Shin-I T."/>
            <person name="Minakuchi Y."/>
            <person name="Ohishi K."/>
            <person name="Motoyama A."/>
            <person name="Aizu T."/>
            <person name="Enomoto A."/>
            <person name="Kondo K."/>
            <person name="Tanaka S."/>
            <person name="Hara Y."/>
            <person name="Koshikawa S."/>
            <person name="Sagara H."/>
            <person name="Miura T."/>
            <person name="Yokobori S."/>
            <person name="Miyagawa K."/>
            <person name="Suzuki Y."/>
            <person name="Kubo T."/>
            <person name="Oyama M."/>
            <person name="Kohara Y."/>
            <person name="Fujiyama A."/>
            <person name="Arakawa K."/>
            <person name="Katayama T."/>
            <person name="Toyoda A."/>
            <person name="Kunieda T."/>
        </authorList>
    </citation>
    <scope>NUCLEOTIDE SEQUENCE [LARGE SCALE GENOMIC DNA]</scope>
    <source>
        <strain evidence="1 2">YOKOZUNA-1</strain>
    </source>
</reference>
<proteinExistence type="predicted"/>
<sequence>MEEGVEDVVRALFLLKNCLCLPKSLYIIRCSPVWKVPWVLEEFEEVVLESLAEITNVEMTSGPWRQATLPVDLGGLGIRRTKEIALPAFLAWIHSVHQLVLDILPQADLDSEAELQIPAILESPGIFRKDKRRPDGMTQVPWKNGNELVWDVTVVDTLALTNFAMSTVKAGFAADAAEKRKITK</sequence>
<dbReference type="OrthoDB" id="2016582at2759"/>
<dbReference type="EMBL" id="BDGG01000001">
    <property type="protein sequence ID" value="GAU88059.1"/>
    <property type="molecule type" value="Genomic_DNA"/>
</dbReference>